<protein>
    <submittedName>
        <fullName evidence="2">SocA family protein</fullName>
    </submittedName>
</protein>
<dbReference type="AlphaFoldDB" id="A0A832QBX1"/>
<evidence type="ECO:0000259" key="1">
    <source>
        <dbReference type="Pfam" id="PF13274"/>
    </source>
</evidence>
<evidence type="ECO:0000313" key="2">
    <source>
        <dbReference type="EMBL" id="HHX99264.1"/>
    </source>
</evidence>
<dbReference type="Pfam" id="PF13274">
    <property type="entry name" value="SocA_Panacea"/>
    <property type="match status" value="1"/>
</dbReference>
<gene>
    <name evidence="2" type="ORF">GX533_01080</name>
</gene>
<dbReference type="EMBL" id="DUTP01000002">
    <property type="protein sequence ID" value="HHX99264.1"/>
    <property type="molecule type" value="Genomic_DNA"/>
</dbReference>
<organism evidence="2 3">
    <name type="scientific">Candidatus Dojkabacteria bacterium</name>
    <dbReference type="NCBI Taxonomy" id="2099670"/>
    <lineage>
        <taxon>Bacteria</taxon>
        <taxon>Candidatus Dojkabacteria</taxon>
    </lineage>
</organism>
<accession>A0A832QBX1</accession>
<dbReference type="Proteomes" id="UP000576550">
    <property type="component" value="Unassembled WGS sequence"/>
</dbReference>
<dbReference type="InterPro" id="IPR025272">
    <property type="entry name" value="SocA_Panacea"/>
</dbReference>
<name>A0A832QBX1_9BACT</name>
<sequence length="193" mass="22287">MRRNKNKLKNLIVYILSEYNNSNLTETKLQKLLYFCDFECYEISGKSITGFKYKKNHYGPTIIDLSDYLKELKEEGYIEIIEGETSYGSPKKTFALKKSIGDFRKVFTDLELKTIDDVNNAYVGLKPTEISKLSHSDFPYLATNDREYIDYNLVKYRDTEEANQAKEDYSAFSSGEFSNIVGKFAKTLQDSGN</sequence>
<reference evidence="2 3" key="1">
    <citation type="journal article" date="2020" name="Biotechnol. Biofuels">
        <title>New insights from the biogas microbiome by comprehensive genome-resolved metagenomics of nearly 1600 species originating from multiple anaerobic digesters.</title>
        <authorList>
            <person name="Campanaro S."/>
            <person name="Treu L."/>
            <person name="Rodriguez-R L.M."/>
            <person name="Kovalovszki A."/>
            <person name="Ziels R.M."/>
            <person name="Maus I."/>
            <person name="Zhu X."/>
            <person name="Kougias P.G."/>
            <person name="Basile A."/>
            <person name="Luo G."/>
            <person name="Schluter A."/>
            <person name="Konstantinidis K.T."/>
            <person name="Angelidaki I."/>
        </authorList>
    </citation>
    <scope>NUCLEOTIDE SEQUENCE [LARGE SCALE GENOMIC DNA]</scope>
    <source>
        <strain evidence="2">AS05jafATM_89</strain>
    </source>
</reference>
<proteinExistence type="predicted"/>
<evidence type="ECO:0000313" key="3">
    <source>
        <dbReference type="Proteomes" id="UP000576550"/>
    </source>
</evidence>
<comment type="caution">
    <text evidence="2">The sequence shown here is derived from an EMBL/GenBank/DDBJ whole genome shotgun (WGS) entry which is preliminary data.</text>
</comment>
<feature type="domain" description="Antitoxin SocA-like Panacea" evidence="1">
    <location>
        <begin position="29"/>
        <end position="136"/>
    </location>
</feature>